<dbReference type="EMBL" id="KZ991748">
    <property type="protein sequence ID" value="RKP22726.1"/>
    <property type="molecule type" value="Genomic_DNA"/>
</dbReference>
<dbReference type="GO" id="GO:0030003">
    <property type="term" value="P:intracellular monoatomic cation homeostasis"/>
    <property type="evidence" value="ECO:0007669"/>
    <property type="project" value="TreeGrafter"/>
</dbReference>
<dbReference type="InterPro" id="IPR033122">
    <property type="entry name" value="LETM1-like_RBD"/>
</dbReference>
<dbReference type="GO" id="GO:0043022">
    <property type="term" value="F:ribosome binding"/>
    <property type="evidence" value="ECO:0007669"/>
    <property type="project" value="InterPro"/>
</dbReference>
<keyword evidence="4" id="KW-1133">Transmembrane helix</keyword>
<comment type="subcellular location">
    <subcellularLocation>
        <location evidence="1">Mitochondrion inner membrane</location>
        <topology evidence="1">Single-pass membrane protein</topology>
    </subcellularLocation>
</comment>
<evidence type="ECO:0000256" key="1">
    <source>
        <dbReference type="ARBA" id="ARBA00004434"/>
    </source>
</evidence>
<evidence type="ECO:0000256" key="7">
    <source>
        <dbReference type="PROSITE-ProRule" id="PRU01094"/>
    </source>
</evidence>
<keyword evidence="6" id="KW-0472">Membrane</keyword>
<evidence type="ECO:0000256" key="2">
    <source>
        <dbReference type="ARBA" id="ARBA00022692"/>
    </source>
</evidence>
<keyword evidence="5 7" id="KW-0496">Mitochondrion</keyword>
<evidence type="ECO:0000313" key="10">
    <source>
        <dbReference type="EMBL" id="RKP22837.1"/>
    </source>
</evidence>
<evidence type="ECO:0000259" key="8">
    <source>
        <dbReference type="PROSITE" id="PS51758"/>
    </source>
</evidence>
<evidence type="ECO:0000313" key="11">
    <source>
        <dbReference type="Proteomes" id="UP000278143"/>
    </source>
</evidence>
<feature type="domain" description="Letm1 RBD" evidence="8">
    <location>
        <begin position="1"/>
        <end position="139"/>
    </location>
</feature>
<evidence type="ECO:0000256" key="3">
    <source>
        <dbReference type="ARBA" id="ARBA00022792"/>
    </source>
</evidence>
<reference evidence="10" key="2">
    <citation type="submission" date="2018-07" db="EMBL/GenBank/DDBJ databases">
        <title>Leveraging single-cell genomics to expand the Fungal Tree of Life.</title>
        <authorList>
            <consortium name="DOE Joint Genome Institute"/>
            <person name="Ahrendt S.R."/>
            <person name="Quandt C.A."/>
            <person name="Ciobanu D."/>
            <person name="Clum A."/>
            <person name="Salamov A."/>
            <person name="Andreopoulos B."/>
            <person name="Cheng J.-F."/>
            <person name="Woyke T."/>
            <person name="Pelin A."/>
            <person name="Henrissat B."/>
            <person name="Reynolds N."/>
            <person name="Benny G.L."/>
            <person name="Smith M.E."/>
            <person name="James T.Y."/>
            <person name="Grigoriev I.V."/>
        </authorList>
    </citation>
    <scope>NUCLEOTIDE SEQUENCE</scope>
    <source>
        <strain evidence="10">Benny S71-1</strain>
    </source>
</reference>
<reference evidence="11" key="1">
    <citation type="journal article" date="2018" name="Nat. Microbiol.">
        <title>Leveraging single-cell genomics to expand the fungal tree of life.</title>
        <authorList>
            <person name="Ahrendt S.R."/>
            <person name="Quandt C.A."/>
            <person name="Ciobanu D."/>
            <person name="Clum A."/>
            <person name="Salamov A."/>
            <person name="Andreopoulos B."/>
            <person name="Cheng J.F."/>
            <person name="Woyke T."/>
            <person name="Pelin A."/>
            <person name="Henrissat B."/>
            <person name="Reynolds N.K."/>
            <person name="Benny G.L."/>
            <person name="Smith M.E."/>
            <person name="James T.Y."/>
            <person name="Grigoriev I.V."/>
        </authorList>
    </citation>
    <scope>NUCLEOTIDE SEQUENCE [LARGE SCALE GENOMIC DNA]</scope>
    <source>
        <strain evidence="11">Benny S71-1</strain>
    </source>
</reference>
<dbReference type="AlphaFoldDB" id="A0A4P9YSJ7"/>
<dbReference type="InterPro" id="IPR044202">
    <property type="entry name" value="LETM1/MDM38-like"/>
</dbReference>
<sequence>MLREIAAQYPTDFLIEQLSKEHLAAYCRFLGLSDIGGQSMLRRRLIKHLDYLRLDDELIQREGVDSLSEELLRDAAEERGIRSQHVDTVKLRAELQEWVDLRLGKPAIPPALLVFSQVFRNHTRAPATATTLEVAEKVV</sequence>
<evidence type="ECO:0000256" key="5">
    <source>
        <dbReference type="ARBA" id="ARBA00023128"/>
    </source>
</evidence>
<evidence type="ECO:0000256" key="4">
    <source>
        <dbReference type="ARBA" id="ARBA00022989"/>
    </source>
</evidence>
<keyword evidence="2" id="KW-0812">Transmembrane</keyword>
<keyword evidence="3" id="KW-0999">Mitochondrion inner membrane</keyword>
<dbReference type="PROSITE" id="PS51758">
    <property type="entry name" value="LETM1_RBD"/>
    <property type="match status" value="1"/>
</dbReference>
<evidence type="ECO:0000313" key="9">
    <source>
        <dbReference type="EMBL" id="RKP22726.1"/>
    </source>
</evidence>
<accession>A0A4P9YSJ7</accession>
<dbReference type="PANTHER" id="PTHR14009">
    <property type="entry name" value="LEUCINE ZIPPER-EF-HAND CONTAINING TRANSMEMBRANE PROTEIN"/>
    <property type="match status" value="1"/>
</dbReference>
<dbReference type="GO" id="GO:0005743">
    <property type="term" value="C:mitochondrial inner membrane"/>
    <property type="evidence" value="ECO:0007669"/>
    <property type="project" value="UniProtKB-SubCell"/>
</dbReference>
<dbReference type="Pfam" id="PF07766">
    <property type="entry name" value="LETM1_RBD"/>
    <property type="match status" value="1"/>
</dbReference>
<protein>
    <submittedName>
        <fullName evidence="10">LETM1-like protein-domain-containing protein</fullName>
    </submittedName>
</protein>
<dbReference type="PANTHER" id="PTHR14009:SF1">
    <property type="entry name" value="MITOCHONDRIAL PROTON_CALCIUM EXCHANGER PROTEIN"/>
    <property type="match status" value="1"/>
</dbReference>
<dbReference type="OrthoDB" id="73691at2759"/>
<organism evidence="10 11">
    <name type="scientific">Syncephalis pseudoplumigaleata</name>
    <dbReference type="NCBI Taxonomy" id="1712513"/>
    <lineage>
        <taxon>Eukaryota</taxon>
        <taxon>Fungi</taxon>
        <taxon>Fungi incertae sedis</taxon>
        <taxon>Zoopagomycota</taxon>
        <taxon>Zoopagomycotina</taxon>
        <taxon>Zoopagomycetes</taxon>
        <taxon>Zoopagales</taxon>
        <taxon>Piptocephalidaceae</taxon>
        <taxon>Syncephalis</taxon>
    </lineage>
</organism>
<evidence type="ECO:0000256" key="6">
    <source>
        <dbReference type="ARBA" id="ARBA00023136"/>
    </source>
</evidence>
<keyword evidence="11" id="KW-1185">Reference proteome</keyword>
<dbReference type="EMBL" id="KZ991603">
    <property type="protein sequence ID" value="RKP22837.1"/>
    <property type="molecule type" value="Genomic_DNA"/>
</dbReference>
<proteinExistence type="predicted"/>
<dbReference type="Proteomes" id="UP000278143">
    <property type="component" value="Unassembled WGS sequence"/>
</dbReference>
<name>A0A4P9YSJ7_9FUNG</name>
<gene>
    <name evidence="10" type="ORF">SYNPS1DRAFT_31500</name>
    <name evidence="9" type="ORF">SYNPS1DRAFT_31644</name>
</gene>